<dbReference type="AlphaFoldDB" id="A0A7T8GRT6"/>
<keyword evidence="4" id="KW-0539">Nucleus</keyword>
<proteinExistence type="inferred from homology"/>
<dbReference type="GO" id="GO:0005694">
    <property type="term" value="C:chromosome"/>
    <property type="evidence" value="ECO:0007669"/>
    <property type="project" value="TreeGrafter"/>
</dbReference>
<dbReference type="GO" id="GO:0003677">
    <property type="term" value="F:DNA binding"/>
    <property type="evidence" value="ECO:0007669"/>
    <property type="project" value="UniProtKB-KW"/>
</dbReference>
<comment type="similarity">
    <text evidence="1">Belongs to the helicase family. RecQ subfamily.</text>
</comment>
<evidence type="ECO:0000313" key="5">
    <source>
        <dbReference type="EMBL" id="QQP36604.1"/>
    </source>
</evidence>
<dbReference type="GO" id="GO:0005737">
    <property type="term" value="C:cytoplasm"/>
    <property type="evidence" value="ECO:0007669"/>
    <property type="project" value="TreeGrafter"/>
</dbReference>
<dbReference type="PANTHER" id="PTHR13710">
    <property type="entry name" value="DNA HELICASE RECQ FAMILY MEMBER"/>
    <property type="match status" value="1"/>
</dbReference>
<dbReference type="GO" id="GO:0000724">
    <property type="term" value="P:double-strand break repair via homologous recombination"/>
    <property type="evidence" value="ECO:0007669"/>
    <property type="project" value="TreeGrafter"/>
</dbReference>
<keyword evidence="6" id="KW-1185">Reference proteome</keyword>
<evidence type="ECO:0000256" key="4">
    <source>
        <dbReference type="ARBA" id="ARBA00023242"/>
    </source>
</evidence>
<dbReference type="Proteomes" id="UP000595437">
    <property type="component" value="Chromosome 16"/>
</dbReference>
<keyword evidence="2" id="KW-0238">DNA-binding</keyword>
<reference evidence="6" key="1">
    <citation type="submission" date="2021-01" db="EMBL/GenBank/DDBJ databases">
        <title>Caligus Genome Assembly.</title>
        <authorList>
            <person name="Gallardo-Escarate C."/>
        </authorList>
    </citation>
    <scope>NUCLEOTIDE SEQUENCE [LARGE SCALE GENOMIC DNA]</scope>
</reference>
<keyword evidence="3" id="KW-0413">Isomerase</keyword>
<evidence type="ECO:0000256" key="1">
    <source>
        <dbReference type="ARBA" id="ARBA00005446"/>
    </source>
</evidence>
<accession>A0A7T8GRT6</accession>
<feature type="non-terminal residue" evidence="5">
    <location>
        <position position="1"/>
    </location>
</feature>
<evidence type="ECO:0000256" key="3">
    <source>
        <dbReference type="ARBA" id="ARBA00023235"/>
    </source>
</evidence>
<dbReference type="GO" id="GO:0009378">
    <property type="term" value="F:four-way junction helicase activity"/>
    <property type="evidence" value="ECO:0007669"/>
    <property type="project" value="TreeGrafter"/>
</dbReference>
<dbReference type="GO" id="GO:0043138">
    <property type="term" value="F:3'-5' DNA helicase activity"/>
    <property type="evidence" value="ECO:0007669"/>
    <property type="project" value="TreeGrafter"/>
</dbReference>
<feature type="non-terminal residue" evidence="5">
    <location>
        <position position="56"/>
    </location>
</feature>
<protein>
    <submittedName>
        <fullName evidence="5">Bloom syndrome protein -like protein</fullName>
    </submittedName>
</protein>
<name>A0A7T8GRT6_CALRO</name>
<sequence length="56" mass="6466">PFIALTATATARVRTHILHHLKMKSLKWFLSSFNRQNLAYEVQPEKPIQNCYAALP</sequence>
<organism evidence="5 6">
    <name type="scientific">Caligus rogercresseyi</name>
    <name type="common">Sea louse</name>
    <dbReference type="NCBI Taxonomy" id="217165"/>
    <lineage>
        <taxon>Eukaryota</taxon>
        <taxon>Metazoa</taxon>
        <taxon>Ecdysozoa</taxon>
        <taxon>Arthropoda</taxon>
        <taxon>Crustacea</taxon>
        <taxon>Multicrustacea</taxon>
        <taxon>Hexanauplia</taxon>
        <taxon>Copepoda</taxon>
        <taxon>Siphonostomatoida</taxon>
        <taxon>Caligidae</taxon>
        <taxon>Caligus</taxon>
    </lineage>
</organism>
<evidence type="ECO:0000313" key="6">
    <source>
        <dbReference type="Proteomes" id="UP000595437"/>
    </source>
</evidence>
<dbReference type="EMBL" id="CP045905">
    <property type="protein sequence ID" value="QQP36604.1"/>
    <property type="molecule type" value="Genomic_DNA"/>
</dbReference>
<dbReference type="GO" id="GO:0005634">
    <property type="term" value="C:nucleus"/>
    <property type="evidence" value="ECO:0007669"/>
    <property type="project" value="TreeGrafter"/>
</dbReference>
<dbReference type="Gene3D" id="3.40.50.300">
    <property type="entry name" value="P-loop containing nucleotide triphosphate hydrolases"/>
    <property type="match status" value="1"/>
</dbReference>
<dbReference type="PANTHER" id="PTHR13710:SF153">
    <property type="entry name" value="RECQ-LIKE DNA HELICASE BLM"/>
    <property type="match status" value="1"/>
</dbReference>
<evidence type="ECO:0000256" key="2">
    <source>
        <dbReference type="ARBA" id="ARBA00023125"/>
    </source>
</evidence>
<gene>
    <name evidence="5" type="ORF">FKW44_021754</name>
</gene>
<dbReference type="InterPro" id="IPR027417">
    <property type="entry name" value="P-loop_NTPase"/>
</dbReference>